<dbReference type="PANTHER" id="PTHR43066:SF26">
    <property type="entry name" value="RHOMBOID PROTEASE GLPG"/>
    <property type="match status" value="1"/>
</dbReference>
<evidence type="ECO:0000259" key="8">
    <source>
        <dbReference type="Pfam" id="PF01694"/>
    </source>
</evidence>
<dbReference type="AlphaFoldDB" id="A0A3A1WQ92"/>
<comment type="subcellular location">
    <subcellularLocation>
        <location evidence="1">Membrane</location>
        <topology evidence="1">Multi-pass membrane protein</topology>
    </subcellularLocation>
</comment>
<dbReference type="GO" id="GO:0016020">
    <property type="term" value="C:membrane"/>
    <property type="evidence" value="ECO:0007669"/>
    <property type="project" value="UniProtKB-SubCell"/>
</dbReference>
<organism evidence="9 10">
    <name type="scientific">Aureimonas flava</name>
    <dbReference type="NCBI Taxonomy" id="2320271"/>
    <lineage>
        <taxon>Bacteria</taxon>
        <taxon>Pseudomonadati</taxon>
        <taxon>Pseudomonadota</taxon>
        <taxon>Alphaproteobacteria</taxon>
        <taxon>Hyphomicrobiales</taxon>
        <taxon>Aurantimonadaceae</taxon>
        <taxon>Aureimonas</taxon>
    </lineage>
</organism>
<feature type="transmembrane region" description="Helical" evidence="7">
    <location>
        <begin position="137"/>
        <end position="154"/>
    </location>
</feature>
<keyword evidence="2" id="KW-1003">Cell membrane</keyword>
<evidence type="ECO:0000256" key="7">
    <source>
        <dbReference type="SAM" id="Phobius"/>
    </source>
</evidence>
<feature type="transmembrane region" description="Helical" evidence="7">
    <location>
        <begin position="207"/>
        <end position="229"/>
    </location>
</feature>
<dbReference type="OrthoDB" id="9797190at2"/>
<feature type="transmembrane region" description="Helical" evidence="7">
    <location>
        <begin position="105"/>
        <end position="125"/>
    </location>
</feature>
<dbReference type="InterPro" id="IPR022764">
    <property type="entry name" value="Peptidase_S54_rhomboid_dom"/>
</dbReference>
<dbReference type="PANTHER" id="PTHR43066">
    <property type="entry name" value="RHOMBOID-RELATED PROTEIN"/>
    <property type="match status" value="1"/>
</dbReference>
<evidence type="ECO:0000313" key="9">
    <source>
        <dbReference type="EMBL" id="RIY03226.1"/>
    </source>
</evidence>
<evidence type="ECO:0000313" key="10">
    <source>
        <dbReference type="Proteomes" id="UP000265750"/>
    </source>
</evidence>
<feature type="transmembrane region" description="Helical" evidence="7">
    <location>
        <begin position="235"/>
        <end position="254"/>
    </location>
</feature>
<comment type="caution">
    <text evidence="9">The sequence shown here is derived from an EMBL/GenBank/DDBJ whole genome shotgun (WGS) entry which is preliminary data.</text>
</comment>
<feature type="transmembrane region" description="Helical" evidence="7">
    <location>
        <begin position="160"/>
        <end position="182"/>
    </location>
</feature>
<evidence type="ECO:0000256" key="3">
    <source>
        <dbReference type="ARBA" id="ARBA00022519"/>
    </source>
</evidence>
<name>A0A3A1WQ92_9HYPH</name>
<keyword evidence="10" id="KW-1185">Reference proteome</keyword>
<accession>A0A3A1WQ92</accession>
<keyword evidence="9" id="KW-0645">Protease</keyword>
<keyword evidence="3" id="KW-0997">Cell inner membrane</keyword>
<dbReference type="GO" id="GO:0006508">
    <property type="term" value="P:proteolysis"/>
    <property type="evidence" value="ECO:0007669"/>
    <property type="project" value="UniProtKB-KW"/>
</dbReference>
<dbReference type="Gene3D" id="1.20.1540.10">
    <property type="entry name" value="Rhomboid-like"/>
    <property type="match status" value="1"/>
</dbReference>
<evidence type="ECO:0000256" key="4">
    <source>
        <dbReference type="ARBA" id="ARBA00022692"/>
    </source>
</evidence>
<dbReference type="GO" id="GO:0004252">
    <property type="term" value="F:serine-type endopeptidase activity"/>
    <property type="evidence" value="ECO:0007669"/>
    <property type="project" value="InterPro"/>
</dbReference>
<proteinExistence type="predicted"/>
<feature type="transmembrane region" description="Helical" evidence="7">
    <location>
        <begin position="38"/>
        <end position="57"/>
    </location>
</feature>
<protein>
    <submittedName>
        <fullName evidence="9">Rhomboid family intramembrane serine protease</fullName>
    </submittedName>
</protein>
<feature type="domain" description="Peptidase S54 rhomboid" evidence="8">
    <location>
        <begin position="100"/>
        <end position="250"/>
    </location>
</feature>
<evidence type="ECO:0000256" key="6">
    <source>
        <dbReference type="ARBA" id="ARBA00023136"/>
    </source>
</evidence>
<keyword evidence="5 7" id="KW-1133">Transmembrane helix</keyword>
<keyword evidence="4 7" id="KW-0812">Transmembrane</keyword>
<dbReference type="SUPFAM" id="SSF144091">
    <property type="entry name" value="Rhomboid-like"/>
    <property type="match status" value="1"/>
</dbReference>
<dbReference type="Proteomes" id="UP000265750">
    <property type="component" value="Unassembled WGS sequence"/>
</dbReference>
<reference evidence="10" key="1">
    <citation type="submission" date="2018-09" db="EMBL/GenBank/DDBJ databases">
        <authorList>
            <person name="Tuo L."/>
        </authorList>
    </citation>
    <scope>NUCLEOTIDE SEQUENCE [LARGE SCALE GENOMIC DNA]</scope>
    <source>
        <strain evidence="10">M2BS4Y-1</strain>
    </source>
</reference>
<keyword evidence="9" id="KW-0378">Hydrolase</keyword>
<keyword evidence="6 7" id="KW-0472">Membrane</keyword>
<evidence type="ECO:0000256" key="5">
    <source>
        <dbReference type="ARBA" id="ARBA00022989"/>
    </source>
</evidence>
<gene>
    <name evidence="9" type="ORF">D3218_00145</name>
</gene>
<dbReference type="EMBL" id="QYRN01000001">
    <property type="protein sequence ID" value="RIY03226.1"/>
    <property type="molecule type" value="Genomic_DNA"/>
</dbReference>
<evidence type="ECO:0000256" key="2">
    <source>
        <dbReference type="ARBA" id="ARBA00022475"/>
    </source>
</evidence>
<dbReference type="Pfam" id="PF01694">
    <property type="entry name" value="Rhomboid"/>
    <property type="match status" value="1"/>
</dbReference>
<sequence>MHCPGRRERYNGTAIWSSAVSLDHRPPPSDLPPPRQPAFNVPGIVLGLLAALAFAHWVRVDWLDDWQGGWALLNLSFLAGCYGSSDEVCLLRAPFAPWTSPVTHAFLHGDWMHLATNAMWLLAFGTPVARRLGPGRFLIFCAAGAVAGAAMFYVMNTHLIQPMIGASGVVSALMGGAARFALGSMGRGDIAYAPLLSIPRSLSDRTVVFFVIVFFATNLALGSGAGMVFGAGGAIAWEAHVGGFLFGFLCFSAFDPRRQHPVGV</sequence>
<dbReference type="InterPro" id="IPR035952">
    <property type="entry name" value="Rhomboid-like_sf"/>
</dbReference>
<evidence type="ECO:0000256" key="1">
    <source>
        <dbReference type="ARBA" id="ARBA00004141"/>
    </source>
</evidence>